<feature type="domain" description="Enoyl reductase (ER)" evidence="3">
    <location>
        <begin position="11"/>
        <end position="323"/>
    </location>
</feature>
<dbReference type="Proteomes" id="UP000646365">
    <property type="component" value="Unassembled WGS sequence"/>
</dbReference>
<dbReference type="GO" id="GO:0016651">
    <property type="term" value="F:oxidoreductase activity, acting on NAD(P)H"/>
    <property type="evidence" value="ECO:0007669"/>
    <property type="project" value="TreeGrafter"/>
</dbReference>
<dbReference type="Gene3D" id="3.40.50.720">
    <property type="entry name" value="NAD(P)-binding Rossmann-like Domain"/>
    <property type="match status" value="1"/>
</dbReference>
<dbReference type="RefSeq" id="WP_189047124.1">
    <property type="nucleotide sequence ID" value="NZ_BMJQ01000007.1"/>
</dbReference>
<dbReference type="InterPro" id="IPR013154">
    <property type="entry name" value="ADH-like_N"/>
</dbReference>
<dbReference type="InterPro" id="IPR020843">
    <property type="entry name" value="ER"/>
</dbReference>
<dbReference type="SUPFAM" id="SSF50129">
    <property type="entry name" value="GroES-like"/>
    <property type="match status" value="1"/>
</dbReference>
<name>A0A8J2YVS6_9PROT</name>
<dbReference type="PANTHER" id="PTHR48106">
    <property type="entry name" value="QUINONE OXIDOREDUCTASE PIG3-RELATED"/>
    <property type="match status" value="1"/>
</dbReference>
<dbReference type="SMART" id="SM00829">
    <property type="entry name" value="PKS_ER"/>
    <property type="match status" value="1"/>
</dbReference>
<evidence type="ECO:0000313" key="5">
    <source>
        <dbReference type="Proteomes" id="UP000646365"/>
    </source>
</evidence>
<keyword evidence="2" id="KW-0560">Oxidoreductase</keyword>
<reference evidence="4" key="1">
    <citation type="journal article" date="2014" name="Int. J. Syst. Evol. Microbiol.">
        <title>Complete genome sequence of Corynebacterium casei LMG S-19264T (=DSM 44701T), isolated from a smear-ripened cheese.</title>
        <authorList>
            <consortium name="US DOE Joint Genome Institute (JGI-PGF)"/>
            <person name="Walter F."/>
            <person name="Albersmeier A."/>
            <person name="Kalinowski J."/>
            <person name="Ruckert C."/>
        </authorList>
    </citation>
    <scope>NUCLEOTIDE SEQUENCE</scope>
    <source>
        <strain evidence="4">CGMCC 1.15725</strain>
    </source>
</reference>
<accession>A0A8J2YVS6</accession>
<evidence type="ECO:0000256" key="1">
    <source>
        <dbReference type="ARBA" id="ARBA00022857"/>
    </source>
</evidence>
<gene>
    <name evidence="4" type="ORF">GCM10011611_30070</name>
</gene>
<dbReference type="PANTHER" id="PTHR48106:SF2">
    <property type="entry name" value="ZN2+-BINDING DEHYDROGENASE"/>
    <property type="match status" value="1"/>
</dbReference>
<evidence type="ECO:0000259" key="3">
    <source>
        <dbReference type="SMART" id="SM00829"/>
    </source>
</evidence>
<dbReference type="Pfam" id="PF08240">
    <property type="entry name" value="ADH_N"/>
    <property type="match status" value="1"/>
</dbReference>
<evidence type="ECO:0000313" key="4">
    <source>
        <dbReference type="EMBL" id="GGF21973.1"/>
    </source>
</evidence>
<dbReference type="InterPro" id="IPR036291">
    <property type="entry name" value="NAD(P)-bd_dom_sf"/>
</dbReference>
<proteinExistence type="predicted"/>
<dbReference type="InterPro" id="IPR013149">
    <property type="entry name" value="ADH-like_C"/>
</dbReference>
<comment type="caution">
    <text evidence="4">The sequence shown here is derived from an EMBL/GenBank/DDBJ whole genome shotgun (WGS) entry which is preliminary data.</text>
</comment>
<dbReference type="EMBL" id="BMJQ01000007">
    <property type="protein sequence ID" value="GGF21973.1"/>
    <property type="molecule type" value="Genomic_DNA"/>
</dbReference>
<organism evidence="4 5">
    <name type="scientific">Aliidongia dinghuensis</name>
    <dbReference type="NCBI Taxonomy" id="1867774"/>
    <lineage>
        <taxon>Bacteria</taxon>
        <taxon>Pseudomonadati</taxon>
        <taxon>Pseudomonadota</taxon>
        <taxon>Alphaproteobacteria</taxon>
        <taxon>Rhodospirillales</taxon>
        <taxon>Dongiaceae</taxon>
        <taxon>Aliidongia</taxon>
    </lineage>
</organism>
<dbReference type="GO" id="GO:0070402">
    <property type="term" value="F:NADPH binding"/>
    <property type="evidence" value="ECO:0007669"/>
    <property type="project" value="TreeGrafter"/>
</dbReference>
<keyword evidence="5" id="KW-1185">Reference proteome</keyword>
<evidence type="ECO:0000256" key="2">
    <source>
        <dbReference type="ARBA" id="ARBA00023002"/>
    </source>
</evidence>
<dbReference type="AlphaFoldDB" id="A0A8J2YVS6"/>
<reference evidence="4" key="2">
    <citation type="submission" date="2020-09" db="EMBL/GenBank/DDBJ databases">
        <authorList>
            <person name="Sun Q."/>
            <person name="Zhou Y."/>
        </authorList>
    </citation>
    <scope>NUCLEOTIDE SEQUENCE</scope>
    <source>
        <strain evidence="4">CGMCC 1.15725</strain>
    </source>
</reference>
<protein>
    <submittedName>
        <fullName evidence="4">Alcohol dehydrogenase</fullName>
    </submittedName>
</protein>
<dbReference type="InterPro" id="IPR011032">
    <property type="entry name" value="GroES-like_sf"/>
</dbReference>
<keyword evidence="1" id="KW-0521">NADP</keyword>
<dbReference type="SUPFAM" id="SSF51735">
    <property type="entry name" value="NAD(P)-binding Rossmann-fold domains"/>
    <property type="match status" value="1"/>
</dbReference>
<dbReference type="Gene3D" id="3.90.180.10">
    <property type="entry name" value="Medium-chain alcohol dehydrogenases, catalytic domain"/>
    <property type="match status" value="1"/>
</dbReference>
<sequence length="325" mass="34640">MRSLIFHRFGEPSDVLALEEVPTPEPGPGEVRVRLGARSINPSDVLTVRGQYGRRPKLPATPGYEGAGTIDAVGPDVTHWRVGQRVIPLGVEGTWQEAVIAPATAVMATPEGLPDQIACQLLANPLTAWLLLELLDAKAGDWVVQTAAGSTLGQLMIQLAKLNGINLINVIRSRRGVDALKAAGAEHVVVTEDEDVGQRFAEIAGRTPITKAVDAVAGETGAKVANALGYGATLVVYGALSMQPLPLDAGRLIFRGLTVRGFWLTDWFRTVTREVRERTLDEVGKLLASGRLAPPVEAEYDLADVHAAIAHSERPGRTGKILLVG</sequence>
<dbReference type="CDD" id="cd05282">
    <property type="entry name" value="ETR_like"/>
    <property type="match status" value="1"/>
</dbReference>
<dbReference type="Pfam" id="PF00107">
    <property type="entry name" value="ADH_zinc_N"/>
    <property type="match status" value="1"/>
</dbReference>